<dbReference type="GeneTree" id="ENSGT00940000161979"/>
<keyword evidence="10" id="KW-0804">Transcription</keyword>
<evidence type="ECO:0000256" key="9">
    <source>
        <dbReference type="ARBA" id="ARBA00023125"/>
    </source>
</evidence>
<feature type="domain" description="C2H2-type" evidence="15">
    <location>
        <begin position="307"/>
        <end position="334"/>
    </location>
</feature>
<evidence type="ECO:0000256" key="2">
    <source>
        <dbReference type="ARBA" id="ARBA00004123"/>
    </source>
</evidence>
<evidence type="ECO:0000256" key="4">
    <source>
        <dbReference type="ARBA" id="ARBA00022723"/>
    </source>
</evidence>
<comment type="function">
    <text evidence="1">May be involved in transcriptional regulation.</text>
</comment>
<sequence length="573" mass="64740">MCSVIGCYSWRRGARRFALPADPEMRVEWVQFVFEVNNQRLRESSWTDIGVCCEHFTPDCFSDATGTDQLKSSAVPTISVRRVSRKSEPNQEAKGNPGAAVERDAPDSVVTENNQILQNIENLDIIKEKAALLQVTKRYVVNEKQLLRLFSSQCPLCQSRVKAEKVVCGVLFALNVRCPQCDYSKEWKNLSNVNVPAAGGTQPAERTETTLETVSSSSPELVYFVGEESDHVELSDDSSDPGDVDSDEDWDPEEELQLDEELQAESGGDTSGDDEDIVFEHKALCTDCGTFFNRRKPHTCEHKVKPFPCNICGRRFVDEVSLRVHARVHNGSYEVSCKYCHLKFHTKFDKAAHQQIHLTEKKPYKCPDCSETFAKYPEYRKHMEGHRGATQLRCHVCRVKFSDNSGLQRHLVVHTGEKPFKCAVCGRRFNQAGNLKSHMRLHTGEKPYRCQHCDQSFNHNVSLKSHVQRYHAAGCDSQPKKANRRKRDSGDSQHNGNETSADSWPEGAEQDSDCHVRAKETRRSKTKIKTTARPIGRPKKNTADGVSRAKGRRRRSSDTNAAKINKKRAVLEG</sequence>
<keyword evidence="6 12" id="KW-0863">Zinc-finger</keyword>
<evidence type="ECO:0000256" key="6">
    <source>
        <dbReference type="ARBA" id="ARBA00022771"/>
    </source>
</evidence>
<feature type="compositionally biased region" description="Basic residues" evidence="14">
    <location>
        <begin position="564"/>
        <end position="573"/>
    </location>
</feature>
<evidence type="ECO:0000256" key="14">
    <source>
        <dbReference type="SAM" id="MobiDB-lite"/>
    </source>
</evidence>
<evidence type="ECO:0000313" key="17">
    <source>
        <dbReference type="Ensembl" id="ENSKMAP00000014963.1"/>
    </source>
</evidence>
<feature type="compositionally biased region" description="Basic and acidic residues" evidence="14">
    <location>
        <begin position="512"/>
        <end position="523"/>
    </location>
</feature>
<keyword evidence="9 13" id="KW-0238">DNA-binding</keyword>
<evidence type="ECO:0000256" key="5">
    <source>
        <dbReference type="ARBA" id="ARBA00022737"/>
    </source>
</evidence>
<dbReference type="SUPFAM" id="SSF57716">
    <property type="entry name" value="Glucocorticoid receptor-like (DNA-binding domain)"/>
    <property type="match status" value="1"/>
</dbReference>
<keyword evidence="18" id="KW-1185">Reference proteome</keyword>
<dbReference type="Pfam" id="PF00096">
    <property type="entry name" value="zf-C2H2"/>
    <property type="match status" value="5"/>
</dbReference>
<organism evidence="17 18">
    <name type="scientific">Kryptolebias marmoratus</name>
    <name type="common">Mangrove killifish</name>
    <name type="synonym">Rivulus marmoratus</name>
    <dbReference type="NCBI Taxonomy" id="37003"/>
    <lineage>
        <taxon>Eukaryota</taxon>
        <taxon>Metazoa</taxon>
        <taxon>Chordata</taxon>
        <taxon>Craniata</taxon>
        <taxon>Vertebrata</taxon>
        <taxon>Euteleostomi</taxon>
        <taxon>Actinopterygii</taxon>
        <taxon>Neopterygii</taxon>
        <taxon>Teleostei</taxon>
        <taxon>Neoteleostei</taxon>
        <taxon>Acanthomorphata</taxon>
        <taxon>Ovalentaria</taxon>
        <taxon>Atherinomorphae</taxon>
        <taxon>Cyprinodontiformes</taxon>
        <taxon>Rivulidae</taxon>
        <taxon>Kryptolebias</taxon>
    </lineage>
</organism>
<dbReference type="PANTHER" id="PTHR24399">
    <property type="entry name" value="ZINC FINGER AND BTB DOMAIN-CONTAINING"/>
    <property type="match status" value="1"/>
</dbReference>
<dbReference type="GO" id="GO:0000978">
    <property type="term" value="F:RNA polymerase II cis-regulatory region sequence-specific DNA binding"/>
    <property type="evidence" value="ECO:0007669"/>
    <property type="project" value="TreeGrafter"/>
</dbReference>
<dbReference type="GO" id="GO:0005654">
    <property type="term" value="C:nucleoplasm"/>
    <property type="evidence" value="ECO:0007669"/>
    <property type="project" value="TreeGrafter"/>
</dbReference>
<evidence type="ECO:0000256" key="8">
    <source>
        <dbReference type="ARBA" id="ARBA00023015"/>
    </source>
</evidence>
<dbReference type="Proteomes" id="UP000264800">
    <property type="component" value="Unplaced"/>
</dbReference>
<comment type="subcellular location">
    <subcellularLocation>
        <location evidence="2">Nucleus</location>
    </subcellularLocation>
</comment>
<dbReference type="GeneID" id="108239604"/>
<feature type="domain" description="C2H2-type" evidence="15">
    <location>
        <begin position="420"/>
        <end position="447"/>
    </location>
</feature>
<accession>A0A3Q3AEE3</accession>
<dbReference type="InterPro" id="IPR036236">
    <property type="entry name" value="Znf_C2H2_sf"/>
</dbReference>
<keyword evidence="7" id="KW-0862">Zinc</keyword>
<feature type="region of interest" description="Disordered" evidence="14">
    <location>
        <begin position="82"/>
        <end position="107"/>
    </location>
</feature>
<comment type="similarity">
    <text evidence="3">Belongs to the krueppel C2H2-type zinc-finger protein family.</text>
</comment>
<dbReference type="FunFam" id="3.30.160.60:FF:000325">
    <property type="entry name" value="ZFP90 zinc finger protein"/>
    <property type="match status" value="1"/>
</dbReference>
<evidence type="ECO:0000313" key="18">
    <source>
        <dbReference type="Proteomes" id="UP000264800"/>
    </source>
</evidence>
<reference evidence="17" key="2">
    <citation type="submission" date="2025-09" db="UniProtKB">
        <authorList>
            <consortium name="Ensembl"/>
        </authorList>
    </citation>
    <scope>IDENTIFICATION</scope>
</reference>
<dbReference type="OrthoDB" id="8634051at2759"/>
<feature type="region of interest" description="Disordered" evidence="14">
    <location>
        <begin position="473"/>
        <end position="573"/>
    </location>
</feature>
<dbReference type="SUPFAM" id="SSF57667">
    <property type="entry name" value="beta-beta-alpha zinc fingers"/>
    <property type="match status" value="3"/>
</dbReference>
<dbReference type="AlphaFoldDB" id="A0A3Q3AEE3"/>
<dbReference type="PROSITE" id="PS50157">
    <property type="entry name" value="ZINC_FINGER_C2H2_2"/>
    <property type="match status" value="6"/>
</dbReference>
<dbReference type="Ensembl" id="ENSKMAT00000015180.1">
    <property type="protein sequence ID" value="ENSKMAP00000014963.1"/>
    <property type="gene ID" value="ENSKMAG00000011214.1"/>
</dbReference>
<protein>
    <submittedName>
        <fullName evidence="17">Zinc finger protein 420-like</fullName>
    </submittedName>
</protein>
<dbReference type="GO" id="GO:0008270">
    <property type="term" value="F:zinc ion binding"/>
    <property type="evidence" value="ECO:0007669"/>
    <property type="project" value="UniProtKB-KW"/>
</dbReference>
<dbReference type="SMART" id="SM00980">
    <property type="entry name" value="THAP"/>
    <property type="match status" value="1"/>
</dbReference>
<dbReference type="OMA" id="ECHICAL"/>
<name>A0A3Q3AEE3_KRYMA</name>
<dbReference type="GO" id="GO:0001227">
    <property type="term" value="F:DNA-binding transcription repressor activity, RNA polymerase II-specific"/>
    <property type="evidence" value="ECO:0007669"/>
    <property type="project" value="TreeGrafter"/>
</dbReference>
<feature type="domain" description="THAP-type" evidence="16">
    <location>
        <begin position="1"/>
        <end position="79"/>
    </location>
</feature>
<feature type="domain" description="C2H2-type" evidence="15">
    <location>
        <begin position="448"/>
        <end position="472"/>
    </location>
</feature>
<evidence type="ECO:0000259" key="16">
    <source>
        <dbReference type="PROSITE" id="PS50950"/>
    </source>
</evidence>
<keyword evidence="5" id="KW-0677">Repeat</keyword>
<dbReference type="RefSeq" id="XP_017277899.1">
    <property type="nucleotide sequence ID" value="XM_017422410.3"/>
</dbReference>
<dbReference type="PROSITE" id="PS00028">
    <property type="entry name" value="ZINC_FINGER_C2H2_1"/>
    <property type="match status" value="6"/>
</dbReference>
<dbReference type="PROSITE" id="PS50950">
    <property type="entry name" value="ZF_THAP"/>
    <property type="match status" value="1"/>
</dbReference>
<feature type="domain" description="C2H2-type" evidence="15">
    <location>
        <begin position="335"/>
        <end position="362"/>
    </location>
</feature>
<dbReference type="InterPro" id="IPR013087">
    <property type="entry name" value="Znf_C2H2_type"/>
</dbReference>
<evidence type="ECO:0000259" key="15">
    <source>
        <dbReference type="PROSITE" id="PS50157"/>
    </source>
</evidence>
<keyword evidence="4" id="KW-0479">Metal-binding</keyword>
<dbReference type="KEGG" id="kmr:108239604"/>
<feature type="compositionally biased region" description="Acidic residues" evidence="14">
    <location>
        <begin position="235"/>
        <end position="254"/>
    </location>
</feature>
<feature type="domain" description="C2H2-type" evidence="15">
    <location>
        <begin position="392"/>
        <end position="419"/>
    </location>
</feature>
<dbReference type="GO" id="GO:0001817">
    <property type="term" value="P:regulation of cytokine production"/>
    <property type="evidence" value="ECO:0007669"/>
    <property type="project" value="TreeGrafter"/>
</dbReference>
<reference evidence="17" key="1">
    <citation type="submission" date="2025-08" db="UniProtKB">
        <authorList>
            <consortium name="Ensembl"/>
        </authorList>
    </citation>
    <scope>IDENTIFICATION</scope>
</reference>
<evidence type="ECO:0000256" key="1">
    <source>
        <dbReference type="ARBA" id="ARBA00003767"/>
    </source>
</evidence>
<evidence type="ECO:0000256" key="11">
    <source>
        <dbReference type="ARBA" id="ARBA00023242"/>
    </source>
</evidence>
<evidence type="ECO:0000256" key="7">
    <source>
        <dbReference type="ARBA" id="ARBA00022833"/>
    </source>
</evidence>
<dbReference type="SMART" id="SM00692">
    <property type="entry name" value="DM3"/>
    <property type="match status" value="1"/>
</dbReference>
<dbReference type="InterPro" id="IPR006612">
    <property type="entry name" value="THAP_Znf"/>
</dbReference>
<keyword evidence="8" id="KW-0805">Transcription regulation</keyword>
<evidence type="ECO:0000256" key="13">
    <source>
        <dbReference type="PROSITE-ProRule" id="PRU00309"/>
    </source>
</evidence>
<evidence type="ECO:0000256" key="12">
    <source>
        <dbReference type="PROSITE-ProRule" id="PRU00042"/>
    </source>
</evidence>
<dbReference type="PANTHER" id="PTHR24399:SF23">
    <property type="entry name" value="C2H2-TYPE DOMAIN-CONTAINING PROTEIN"/>
    <property type="match status" value="1"/>
</dbReference>
<feature type="region of interest" description="Disordered" evidence="14">
    <location>
        <begin position="195"/>
        <end position="218"/>
    </location>
</feature>
<feature type="region of interest" description="Disordered" evidence="14">
    <location>
        <begin position="231"/>
        <end position="254"/>
    </location>
</feature>
<feature type="domain" description="C2H2-type" evidence="15">
    <location>
        <begin position="364"/>
        <end position="391"/>
    </location>
</feature>
<proteinExistence type="inferred from homology"/>
<dbReference type="FunFam" id="3.30.160.60:FF:001954">
    <property type="entry name" value="Zinc finger protein 787"/>
    <property type="match status" value="1"/>
</dbReference>
<dbReference type="GO" id="GO:0002682">
    <property type="term" value="P:regulation of immune system process"/>
    <property type="evidence" value="ECO:0007669"/>
    <property type="project" value="TreeGrafter"/>
</dbReference>
<feature type="compositionally biased region" description="Basic residues" evidence="14">
    <location>
        <begin position="524"/>
        <end position="540"/>
    </location>
</feature>
<keyword evidence="11" id="KW-0539">Nucleus</keyword>
<dbReference type="FunFam" id="3.30.160.60:FF:000097">
    <property type="entry name" value="Zinc finger protein"/>
    <property type="match status" value="1"/>
</dbReference>
<evidence type="ECO:0000256" key="3">
    <source>
        <dbReference type="ARBA" id="ARBA00006991"/>
    </source>
</evidence>
<feature type="compositionally biased region" description="Polar residues" evidence="14">
    <location>
        <begin position="492"/>
        <end position="502"/>
    </location>
</feature>
<dbReference type="SMART" id="SM00355">
    <property type="entry name" value="ZnF_C2H2"/>
    <property type="match status" value="6"/>
</dbReference>
<dbReference type="Gene3D" id="3.30.160.60">
    <property type="entry name" value="Classic Zinc Finger"/>
    <property type="match status" value="5"/>
</dbReference>
<evidence type="ECO:0000256" key="10">
    <source>
        <dbReference type="ARBA" id="ARBA00023163"/>
    </source>
</evidence>